<evidence type="ECO:0000256" key="1">
    <source>
        <dbReference type="SAM" id="MobiDB-lite"/>
    </source>
</evidence>
<feature type="region of interest" description="Disordered" evidence="1">
    <location>
        <begin position="629"/>
        <end position="663"/>
    </location>
</feature>
<evidence type="ECO:0000313" key="2">
    <source>
        <dbReference type="EMBL" id="ODQ66769.1"/>
    </source>
</evidence>
<sequence length="663" mass="74921">MQSSLAKHRRSRSDIVFDSNKLGLSRETHCDYTTNDNVPEVVTPLTSLSLSHKISSHILHKHTPKSTPNSPRRNISLFRTPSHKDFGDTTFNHGNHLNEFSFYGSIHKSSSVSSLKRLNPMNFIRRKSNPSGYLDFMASPKDSSALDAGIIYGTRTHEWGGVSSSSTIFSSPTPITAPEKSPNDYNPVGMRIENSLVSNPKGDSLSIDIVSSHLSPQKRSQERSLEILEEEDREDSQSNIEIPDFTHLQEFNSKTVNIEEEYDLAGHVGDERDDMRSLFSFEKYNLERNSSLTNHEDVELELEKEGFVTRQKKNLQEIDDYSKSFFQGYEDEFDGLADAEDFDYDYNCEDDEFEETGRLFNIEPKPLFFNIDKSSPLLQRNSINLSETPVESSLEPALSFNESKHFHADREDIFASSKGKYEFIFQDSSDTEKTNLNYSDDSLDNDSAQDSYSYNNVNEYEYHNDLSYDGLLDEVNEIPAEFDGDDFSLLSRKGSQSSSLRSKPSLKRSHSHLQKPRKGNGVVTVAIPQKNSQLKLPSTNVTVTLFTPNQPSNSDNSMAQEIRKTRHEILAQDAETFKILDLLHISELEGESHGPVSPPISNFENKVGYIFDSSDKSDLAVDLLSELPKPRLPRRGSLTPISERSYGSDYTTSPPFLVLPHPP</sequence>
<proteinExistence type="predicted"/>
<accession>A0A1E3PMW3</accession>
<evidence type="ECO:0000313" key="3">
    <source>
        <dbReference type="Proteomes" id="UP000095009"/>
    </source>
</evidence>
<organism evidence="2 3">
    <name type="scientific">Nadsonia fulvescens var. elongata DSM 6958</name>
    <dbReference type="NCBI Taxonomy" id="857566"/>
    <lineage>
        <taxon>Eukaryota</taxon>
        <taxon>Fungi</taxon>
        <taxon>Dikarya</taxon>
        <taxon>Ascomycota</taxon>
        <taxon>Saccharomycotina</taxon>
        <taxon>Dipodascomycetes</taxon>
        <taxon>Dipodascales</taxon>
        <taxon>Dipodascales incertae sedis</taxon>
        <taxon>Nadsonia</taxon>
    </lineage>
</organism>
<dbReference type="EMBL" id="KV454408">
    <property type="protein sequence ID" value="ODQ66769.1"/>
    <property type="molecule type" value="Genomic_DNA"/>
</dbReference>
<keyword evidence="3" id="KW-1185">Reference proteome</keyword>
<feature type="region of interest" description="Disordered" evidence="1">
    <location>
        <begin position="493"/>
        <end position="521"/>
    </location>
</feature>
<feature type="compositionally biased region" description="Low complexity" evidence="1">
    <location>
        <begin position="493"/>
        <end position="503"/>
    </location>
</feature>
<name>A0A1E3PMW3_9ASCO</name>
<protein>
    <submittedName>
        <fullName evidence="2">Uncharacterized protein</fullName>
    </submittedName>
</protein>
<feature type="compositionally biased region" description="Basic residues" evidence="1">
    <location>
        <begin position="504"/>
        <end position="518"/>
    </location>
</feature>
<dbReference type="Proteomes" id="UP000095009">
    <property type="component" value="Unassembled WGS sequence"/>
</dbReference>
<dbReference type="OrthoDB" id="10690448at2759"/>
<dbReference type="AlphaFoldDB" id="A0A1E3PMW3"/>
<reference evidence="2 3" key="1">
    <citation type="journal article" date="2016" name="Proc. Natl. Acad. Sci. U.S.A.">
        <title>Comparative genomics of biotechnologically important yeasts.</title>
        <authorList>
            <person name="Riley R."/>
            <person name="Haridas S."/>
            <person name="Wolfe K.H."/>
            <person name="Lopes M.R."/>
            <person name="Hittinger C.T."/>
            <person name="Goeker M."/>
            <person name="Salamov A.A."/>
            <person name="Wisecaver J.H."/>
            <person name="Long T.M."/>
            <person name="Calvey C.H."/>
            <person name="Aerts A.L."/>
            <person name="Barry K.W."/>
            <person name="Choi C."/>
            <person name="Clum A."/>
            <person name="Coughlan A.Y."/>
            <person name="Deshpande S."/>
            <person name="Douglass A.P."/>
            <person name="Hanson S.J."/>
            <person name="Klenk H.-P."/>
            <person name="LaButti K.M."/>
            <person name="Lapidus A."/>
            <person name="Lindquist E.A."/>
            <person name="Lipzen A.M."/>
            <person name="Meier-Kolthoff J.P."/>
            <person name="Ohm R.A."/>
            <person name="Otillar R.P."/>
            <person name="Pangilinan J.L."/>
            <person name="Peng Y."/>
            <person name="Rokas A."/>
            <person name="Rosa C.A."/>
            <person name="Scheuner C."/>
            <person name="Sibirny A.A."/>
            <person name="Slot J.C."/>
            <person name="Stielow J.B."/>
            <person name="Sun H."/>
            <person name="Kurtzman C.P."/>
            <person name="Blackwell M."/>
            <person name="Grigoriev I.V."/>
            <person name="Jeffries T.W."/>
        </authorList>
    </citation>
    <scope>NUCLEOTIDE SEQUENCE [LARGE SCALE GENOMIC DNA]</scope>
    <source>
        <strain evidence="2 3">DSM 6958</strain>
    </source>
</reference>
<gene>
    <name evidence="2" type="ORF">NADFUDRAFT_78131</name>
</gene>